<organism evidence="2 3">
    <name type="scientific">Acinetobacter faecalis</name>
    <dbReference type="NCBI Taxonomy" id="2665161"/>
    <lineage>
        <taxon>Bacteria</taxon>
        <taxon>Pseudomonadati</taxon>
        <taxon>Pseudomonadota</taxon>
        <taxon>Gammaproteobacteria</taxon>
        <taxon>Moraxellales</taxon>
        <taxon>Moraxellaceae</taxon>
        <taxon>Acinetobacter</taxon>
    </lineage>
</organism>
<comment type="caution">
    <text evidence="2">The sequence shown here is derived from an EMBL/GenBank/DDBJ whole genome shotgun (WGS) entry which is preliminary data.</text>
</comment>
<name>A0ABU5GM62_9GAMM</name>
<evidence type="ECO:0000313" key="2">
    <source>
        <dbReference type="EMBL" id="MDY6551477.1"/>
    </source>
</evidence>
<dbReference type="InterPro" id="IPR024467">
    <property type="entry name" value="Xre/MbcA/ParS-like_toxin-bd"/>
</dbReference>
<dbReference type="RefSeq" id="WP_321104470.1">
    <property type="nucleotide sequence ID" value="NZ_JAXHPO010000080.1"/>
</dbReference>
<dbReference type="Pfam" id="PF09722">
    <property type="entry name" value="Xre_MbcA_ParS_C"/>
    <property type="match status" value="1"/>
</dbReference>
<feature type="domain" description="Antitoxin Xre/MbcA/ParS-like toxin-binding" evidence="1">
    <location>
        <begin position="71"/>
        <end position="120"/>
    </location>
</feature>
<dbReference type="EMBL" id="JAXHPO010000080">
    <property type="protein sequence ID" value="MDY6551477.1"/>
    <property type="molecule type" value="Genomic_DNA"/>
</dbReference>
<evidence type="ECO:0000259" key="1">
    <source>
        <dbReference type="Pfam" id="PF09722"/>
    </source>
</evidence>
<sequence length="122" mass="13723">MNPLSQPINRSRLLAKTSWKAAQQLGLKPEQFVRILHLECVDMVLSDSSLMLDPNSKQGEIALILIRIYKALYHLNGGDIKWMHHFLNSPNLLTGGIPIEQLESMSGLLSVLNTVESLQYKV</sequence>
<keyword evidence="3" id="KW-1185">Reference proteome</keyword>
<accession>A0ABU5GM62</accession>
<protein>
    <recommendedName>
        <fullName evidence="1">Antitoxin Xre/MbcA/ParS-like toxin-binding domain-containing protein</fullName>
    </recommendedName>
</protein>
<gene>
    <name evidence="2" type="ORF">SKM48_12120</name>
</gene>
<evidence type="ECO:0000313" key="3">
    <source>
        <dbReference type="Proteomes" id="UP001284094"/>
    </source>
</evidence>
<proteinExistence type="predicted"/>
<dbReference type="Proteomes" id="UP001284094">
    <property type="component" value="Unassembled WGS sequence"/>
</dbReference>
<reference evidence="2 3" key="1">
    <citation type="journal article" date="2024" name="Syst. Appl. Microbiol.">
        <title>Evidence for the occurrence of Acinetobacter faecalis in cattle feces and its emended description.</title>
        <authorList>
            <person name="Kyselkova M."/>
            <person name="Xanthopoulou K."/>
            <person name="Shestivska V."/>
            <person name="Spanelova P."/>
            <person name="Maixnerova M."/>
            <person name="Higgins P.G."/>
            <person name="Nemec A."/>
        </authorList>
    </citation>
    <scope>NUCLEOTIDE SEQUENCE [LARGE SCALE GENOMIC DNA]</scope>
    <source>
        <strain evidence="2 3">ANC 7225</strain>
    </source>
</reference>